<dbReference type="AlphaFoldDB" id="A0A1M7U320"/>
<protein>
    <submittedName>
        <fullName evidence="2">Uncharacterized protein</fullName>
    </submittedName>
</protein>
<dbReference type="Proteomes" id="UP000184010">
    <property type="component" value="Unassembled WGS sequence"/>
</dbReference>
<keyword evidence="1" id="KW-1133">Transmembrane helix</keyword>
<accession>A0A1M7U320</accession>
<keyword evidence="3" id="KW-1185">Reference proteome</keyword>
<organism evidence="2 3">
    <name type="scientific">Desulfitobacterium chlororespirans DSM 11544</name>
    <dbReference type="NCBI Taxonomy" id="1121395"/>
    <lineage>
        <taxon>Bacteria</taxon>
        <taxon>Bacillati</taxon>
        <taxon>Bacillota</taxon>
        <taxon>Clostridia</taxon>
        <taxon>Eubacteriales</taxon>
        <taxon>Desulfitobacteriaceae</taxon>
        <taxon>Desulfitobacterium</taxon>
    </lineage>
</organism>
<dbReference type="EMBL" id="FRDN01000009">
    <property type="protein sequence ID" value="SHN77399.1"/>
    <property type="molecule type" value="Genomic_DNA"/>
</dbReference>
<feature type="transmembrane region" description="Helical" evidence="1">
    <location>
        <begin position="7"/>
        <end position="26"/>
    </location>
</feature>
<keyword evidence="1" id="KW-0472">Membrane</keyword>
<sequence>MIKSLAVNILVYFCILVMIDAVWQILEITEFGQIQPSMSDRIIGMLFAYSLLRHIYPGGKKA</sequence>
<name>A0A1M7U320_9FIRM</name>
<evidence type="ECO:0000256" key="1">
    <source>
        <dbReference type="SAM" id="Phobius"/>
    </source>
</evidence>
<feature type="transmembrane region" description="Helical" evidence="1">
    <location>
        <begin position="38"/>
        <end position="56"/>
    </location>
</feature>
<evidence type="ECO:0000313" key="2">
    <source>
        <dbReference type="EMBL" id="SHN77399.1"/>
    </source>
</evidence>
<proteinExistence type="predicted"/>
<gene>
    <name evidence="2" type="ORF">SAMN02745215_02880</name>
</gene>
<dbReference type="STRING" id="1121395.SAMN02745215_02880"/>
<evidence type="ECO:0000313" key="3">
    <source>
        <dbReference type="Proteomes" id="UP000184010"/>
    </source>
</evidence>
<dbReference type="RefSeq" id="WP_072773252.1">
    <property type="nucleotide sequence ID" value="NZ_FRDN01000009.1"/>
</dbReference>
<keyword evidence="1" id="KW-0812">Transmembrane</keyword>
<reference evidence="3" key="1">
    <citation type="submission" date="2016-12" db="EMBL/GenBank/DDBJ databases">
        <authorList>
            <person name="Varghese N."/>
            <person name="Submissions S."/>
        </authorList>
    </citation>
    <scope>NUCLEOTIDE SEQUENCE [LARGE SCALE GENOMIC DNA]</scope>
    <source>
        <strain evidence="3">DSM 11544</strain>
    </source>
</reference>